<dbReference type="InterPro" id="IPR036097">
    <property type="entry name" value="HisK_dim/P_sf"/>
</dbReference>
<dbReference type="Gene3D" id="3.30.565.10">
    <property type="entry name" value="Histidine kinase-like ATPase, C-terminal domain"/>
    <property type="match status" value="1"/>
</dbReference>
<dbReference type="Gene3D" id="1.10.287.130">
    <property type="match status" value="1"/>
</dbReference>
<keyword evidence="11 14" id="KW-1133">Transmembrane helix</keyword>
<dbReference type="GO" id="GO:0005524">
    <property type="term" value="F:ATP binding"/>
    <property type="evidence" value="ECO:0007669"/>
    <property type="project" value="UniProtKB-KW"/>
</dbReference>
<dbReference type="SUPFAM" id="SSF158472">
    <property type="entry name" value="HAMP domain-like"/>
    <property type="match status" value="1"/>
</dbReference>
<name>A0A9J6ZGJ9_9BACL</name>
<keyword evidence="6" id="KW-0808">Transferase</keyword>
<feature type="transmembrane region" description="Helical" evidence="14">
    <location>
        <begin position="167"/>
        <end position="187"/>
    </location>
</feature>
<keyword evidence="7 14" id="KW-0812">Transmembrane</keyword>
<evidence type="ECO:0000256" key="5">
    <source>
        <dbReference type="ARBA" id="ARBA00022553"/>
    </source>
</evidence>
<dbReference type="GO" id="GO:0005886">
    <property type="term" value="C:plasma membrane"/>
    <property type="evidence" value="ECO:0007669"/>
    <property type="project" value="UniProtKB-SubCell"/>
</dbReference>
<evidence type="ECO:0000256" key="1">
    <source>
        <dbReference type="ARBA" id="ARBA00000085"/>
    </source>
</evidence>
<keyword evidence="5" id="KW-0597">Phosphoprotein</keyword>
<dbReference type="Pfam" id="PF00512">
    <property type="entry name" value="HisKA"/>
    <property type="match status" value="1"/>
</dbReference>
<sequence>MKLRNKMFIQHTLTIVMLLIAMYIIVNYTLSKSMLERETQTLNQYYTLHRIETLKLLNDQKISVEQLFTGTYAPFIASHLSSNSNFQVQLFSIDETIVGSSDKELLLKRSDIATALSGQTATIIAEENGIRHFIYSAPFSYQGKIVGGIRYVLDLQQHDTTISEMRLWFIGVACACLIITVLAGYSFSSALLKPLHALQRALKQVAVGDFSMKIKQSSKDEIGELTNDFNHMSDALIHHIALLEYEQDKQKNFFDNMTHELKTPLTSIIGFSNLLDKVNSLDDVRDCNLYIRKESTRLLQMVEHLLHTSLMGNDVWNIQRKYVDLGVFTNECLQILMPTLEKSAISLHVNNQSSIVYIDPIRTQQVLFNIIDNAIKHSDCTDIMVELKEDAIHGVIIIKDNGNGMSAEQYSRLFKLSTKDNRTITANSHGLGLPIVKQLMELQDGSIVVESQELVGTTVTLYFKKSSEM</sequence>
<evidence type="ECO:0000256" key="9">
    <source>
        <dbReference type="ARBA" id="ARBA00022777"/>
    </source>
</evidence>
<keyword evidence="9 17" id="KW-0418">Kinase</keyword>
<evidence type="ECO:0000313" key="18">
    <source>
        <dbReference type="Proteomes" id="UP001056756"/>
    </source>
</evidence>
<keyword evidence="4" id="KW-1003">Cell membrane</keyword>
<evidence type="ECO:0000256" key="11">
    <source>
        <dbReference type="ARBA" id="ARBA00022989"/>
    </source>
</evidence>
<evidence type="ECO:0000256" key="12">
    <source>
        <dbReference type="ARBA" id="ARBA00023012"/>
    </source>
</evidence>
<dbReference type="GO" id="GO:0000155">
    <property type="term" value="F:phosphorelay sensor kinase activity"/>
    <property type="evidence" value="ECO:0007669"/>
    <property type="project" value="InterPro"/>
</dbReference>
<dbReference type="PANTHER" id="PTHR45528">
    <property type="entry name" value="SENSOR HISTIDINE KINASE CPXA"/>
    <property type="match status" value="1"/>
</dbReference>
<evidence type="ECO:0000256" key="10">
    <source>
        <dbReference type="ARBA" id="ARBA00022840"/>
    </source>
</evidence>
<dbReference type="EMBL" id="CP097899">
    <property type="protein sequence ID" value="URN94992.1"/>
    <property type="molecule type" value="Genomic_DNA"/>
</dbReference>
<evidence type="ECO:0000256" key="14">
    <source>
        <dbReference type="SAM" id="Phobius"/>
    </source>
</evidence>
<evidence type="ECO:0000313" key="17">
    <source>
        <dbReference type="EMBL" id="URN94992.1"/>
    </source>
</evidence>
<dbReference type="CDD" id="cd06225">
    <property type="entry name" value="HAMP"/>
    <property type="match status" value="1"/>
</dbReference>
<dbReference type="SMART" id="SM00388">
    <property type="entry name" value="HisKA"/>
    <property type="match status" value="1"/>
</dbReference>
<dbReference type="Pfam" id="PF00672">
    <property type="entry name" value="HAMP"/>
    <property type="match status" value="1"/>
</dbReference>
<dbReference type="InterPro" id="IPR003594">
    <property type="entry name" value="HATPase_dom"/>
</dbReference>
<protein>
    <recommendedName>
        <fullName evidence="3">histidine kinase</fullName>
        <ecNumber evidence="3">2.7.13.3</ecNumber>
    </recommendedName>
</protein>
<dbReference type="KEGG" id="plig:NAG76_01655"/>
<dbReference type="SMART" id="SM00387">
    <property type="entry name" value="HATPase_c"/>
    <property type="match status" value="1"/>
</dbReference>
<feature type="domain" description="HAMP" evidence="16">
    <location>
        <begin position="189"/>
        <end position="241"/>
    </location>
</feature>
<dbReference type="AlphaFoldDB" id="A0A9J6ZGJ9"/>
<reference evidence="17" key="1">
    <citation type="submission" date="2022-05" db="EMBL/GenBank/DDBJ databases">
        <title>Novel bacterial taxa in a minimal lignocellulolytic consortium and its capacity to transform plastics disclosed by genome-resolved metagenomics.</title>
        <authorList>
            <person name="Rodriguez C.A.D."/>
            <person name="Diaz-Garcia L."/>
            <person name="Herrera K."/>
            <person name="Tarazona N.A."/>
            <person name="Sproer C."/>
            <person name="Overmann J."/>
            <person name="Jimenez D.J."/>
        </authorList>
    </citation>
    <scope>NUCLEOTIDE SEQUENCE</scope>
    <source>
        <strain evidence="17">MAG5</strain>
    </source>
</reference>
<dbReference type="CDD" id="cd00082">
    <property type="entry name" value="HisKA"/>
    <property type="match status" value="1"/>
</dbReference>
<dbReference type="InterPro" id="IPR036890">
    <property type="entry name" value="HATPase_C_sf"/>
</dbReference>
<evidence type="ECO:0000256" key="8">
    <source>
        <dbReference type="ARBA" id="ARBA00022741"/>
    </source>
</evidence>
<dbReference type="InterPro" id="IPR005467">
    <property type="entry name" value="His_kinase_dom"/>
</dbReference>
<dbReference type="PROSITE" id="PS50109">
    <property type="entry name" value="HIS_KIN"/>
    <property type="match status" value="1"/>
</dbReference>
<keyword evidence="10" id="KW-0067">ATP-binding</keyword>
<dbReference type="PANTHER" id="PTHR45528:SF1">
    <property type="entry name" value="SENSOR HISTIDINE KINASE CPXA"/>
    <property type="match status" value="1"/>
</dbReference>
<dbReference type="PROSITE" id="PS50885">
    <property type="entry name" value="HAMP"/>
    <property type="match status" value="1"/>
</dbReference>
<dbReference type="EC" id="2.7.13.3" evidence="3"/>
<evidence type="ECO:0000256" key="6">
    <source>
        <dbReference type="ARBA" id="ARBA00022679"/>
    </source>
</evidence>
<evidence type="ECO:0000256" key="13">
    <source>
        <dbReference type="ARBA" id="ARBA00023136"/>
    </source>
</evidence>
<dbReference type="InterPro" id="IPR003660">
    <property type="entry name" value="HAMP_dom"/>
</dbReference>
<accession>A0A9J6ZGJ9</accession>
<dbReference type="InterPro" id="IPR003661">
    <property type="entry name" value="HisK_dim/P_dom"/>
</dbReference>
<dbReference type="SUPFAM" id="SSF55874">
    <property type="entry name" value="ATPase domain of HSP90 chaperone/DNA topoisomerase II/histidine kinase"/>
    <property type="match status" value="1"/>
</dbReference>
<dbReference type="Gene3D" id="6.10.340.10">
    <property type="match status" value="1"/>
</dbReference>
<organism evidence="17 18">
    <name type="scientific">Candidatus Pristimantibacillus lignocellulolyticus</name>
    <dbReference type="NCBI Taxonomy" id="2994561"/>
    <lineage>
        <taxon>Bacteria</taxon>
        <taxon>Bacillati</taxon>
        <taxon>Bacillota</taxon>
        <taxon>Bacilli</taxon>
        <taxon>Bacillales</taxon>
        <taxon>Paenibacillaceae</taxon>
        <taxon>Candidatus Pristimantibacillus</taxon>
    </lineage>
</organism>
<feature type="transmembrane region" description="Helical" evidence="14">
    <location>
        <begin position="12"/>
        <end position="30"/>
    </location>
</feature>
<dbReference type="SMART" id="SM00304">
    <property type="entry name" value="HAMP"/>
    <property type="match status" value="1"/>
</dbReference>
<dbReference type="SUPFAM" id="SSF47384">
    <property type="entry name" value="Homodimeric domain of signal transducing histidine kinase"/>
    <property type="match status" value="1"/>
</dbReference>
<dbReference type="Pfam" id="PF02518">
    <property type="entry name" value="HATPase_c"/>
    <property type="match status" value="1"/>
</dbReference>
<evidence type="ECO:0000256" key="7">
    <source>
        <dbReference type="ARBA" id="ARBA00022692"/>
    </source>
</evidence>
<keyword evidence="8" id="KW-0547">Nucleotide-binding</keyword>
<keyword evidence="13 14" id="KW-0472">Membrane</keyword>
<comment type="subcellular location">
    <subcellularLocation>
        <location evidence="2">Cell membrane</location>
        <topology evidence="2">Multi-pass membrane protein</topology>
    </subcellularLocation>
</comment>
<keyword evidence="12" id="KW-0902">Two-component regulatory system</keyword>
<dbReference type="CDD" id="cd00075">
    <property type="entry name" value="HATPase"/>
    <property type="match status" value="1"/>
</dbReference>
<dbReference type="InterPro" id="IPR050398">
    <property type="entry name" value="HssS/ArlS-like"/>
</dbReference>
<proteinExistence type="predicted"/>
<evidence type="ECO:0000256" key="3">
    <source>
        <dbReference type="ARBA" id="ARBA00012438"/>
    </source>
</evidence>
<feature type="domain" description="Histidine kinase" evidence="15">
    <location>
        <begin position="256"/>
        <end position="467"/>
    </location>
</feature>
<evidence type="ECO:0000256" key="4">
    <source>
        <dbReference type="ARBA" id="ARBA00022475"/>
    </source>
</evidence>
<evidence type="ECO:0000259" key="16">
    <source>
        <dbReference type="PROSITE" id="PS50885"/>
    </source>
</evidence>
<dbReference type="Proteomes" id="UP001056756">
    <property type="component" value="Chromosome"/>
</dbReference>
<evidence type="ECO:0000256" key="2">
    <source>
        <dbReference type="ARBA" id="ARBA00004651"/>
    </source>
</evidence>
<gene>
    <name evidence="17" type="ORF">NAG76_01655</name>
</gene>
<comment type="catalytic activity">
    <reaction evidence="1">
        <text>ATP + protein L-histidine = ADP + protein N-phospho-L-histidine.</text>
        <dbReference type="EC" id="2.7.13.3"/>
    </reaction>
</comment>
<evidence type="ECO:0000259" key="15">
    <source>
        <dbReference type="PROSITE" id="PS50109"/>
    </source>
</evidence>